<keyword evidence="3" id="KW-1185">Reference proteome</keyword>
<dbReference type="RefSeq" id="WP_131821850.1">
    <property type="nucleotide sequence ID" value="NZ_FNEJ01000022.1"/>
</dbReference>
<reference evidence="2 3" key="1">
    <citation type="submission" date="2016-10" db="EMBL/GenBank/DDBJ databases">
        <authorList>
            <person name="de Groot N.N."/>
        </authorList>
    </citation>
    <scope>NUCLEOTIDE SEQUENCE [LARGE SCALE GENOMIC DNA]</scope>
    <source>
        <strain evidence="2 3">DSM 26424</strain>
    </source>
</reference>
<dbReference type="Proteomes" id="UP000199093">
    <property type="component" value="Unassembled WGS sequence"/>
</dbReference>
<feature type="transmembrane region" description="Helical" evidence="1">
    <location>
        <begin position="308"/>
        <end position="329"/>
    </location>
</feature>
<evidence type="ECO:0008006" key="4">
    <source>
        <dbReference type="Google" id="ProtNLM"/>
    </source>
</evidence>
<proteinExistence type="predicted"/>
<feature type="transmembrane region" description="Helical" evidence="1">
    <location>
        <begin position="276"/>
        <end position="296"/>
    </location>
</feature>
<dbReference type="STRING" id="555512.SAMN04487993_102214"/>
<gene>
    <name evidence="2" type="ORF">SAMN04487993_102214</name>
</gene>
<accession>A0A1G8RXZ2</accession>
<evidence type="ECO:0000313" key="2">
    <source>
        <dbReference type="EMBL" id="SDJ21425.1"/>
    </source>
</evidence>
<organism evidence="2 3">
    <name type="scientific">Salipiger marinus</name>
    <dbReference type="NCBI Taxonomy" id="555512"/>
    <lineage>
        <taxon>Bacteria</taxon>
        <taxon>Pseudomonadati</taxon>
        <taxon>Pseudomonadota</taxon>
        <taxon>Alphaproteobacteria</taxon>
        <taxon>Rhodobacterales</taxon>
        <taxon>Roseobacteraceae</taxon>
        <taxon>Salipiger</taxon>
    </lineage>
</organism>
<protein>
    <recommendedName>
        <fullName evidence="4">Phage tail tape measure protein, lambda family</fullName>
    </recommendedName>
</protein>
<dbReference type="EMBL" id="FNEJ01000022">
    <property type="protein sequence ID" value="SDJ21425.1"/>
    <property type="molecule type" value="Genomic_DNA"/>
</dbReference>
<evidence type="ECO:0000256" key="1">
    <source>
        <dbReference type="SAM" id="Phobius"/>
    </source>
</evidence>
<dbReference type="OrthoDB" id="7311517at2"/>
<keyword evidence="1" id="KW-1133">Transmembrane helix</keyword>
<dbReference type="AlphaFoldDB" id="A0A1G8RXZ2"/>
<keyword evidence="1" id="KW-0812">Transmembrane</keyword>
<sequence>MAQSVIGALRVNLGLDSAQFERGAQRTRSAVADMRSRFVALTGAVAAIGAGLAALSRNTVTAGAEISRLSQVSNTAPDLFQRWAAAAQTVGVEQDKLADILKDVNDRVGDFLQTGGGPMADFFDKIAPKVGVTAEEFRHLSGPQALQLYVDSLQKAGVSQGEMTFYLEAMASDLTLLLPLLQQGGAEMTRLGDRADAVGAVMSGETVEALRRTGLALSEMGQAVSAAANILGAAFAPMMERAATAMVAAMMEGGALRVVVEGLAGNLDFLVTTTGVAVAALGARYVGAVIAARFATFSLTGALAGLRAAMLSLGFPALIIGAGALVTWLSRLIERTGGWGTALTLLGEVAAGVWDGIGSAAAAIPPTLAAVWQQVRAGFYTLMADLARGWAKFVTGLHQEALSFGLDGLAKSLGDSANKVWESVGDFEKSSEAATNAAAGLREEAAGLASAGLGKAREALARLGAAAKVSAGDMGGAAGAAADLRGAMAGISGQGEGGEGGRSGAAGRTAQALRDVSQAARSAASSGMDRLGGALDSLSDGMAGAIIQGRSLRDALAQVFQQIGQDFLSSGIRDLLGSVFKGAGGGLIASVFGGFRAEGGPVSPGRAYMVGERGPEMIVPQGAGTVIPNHQLSASGISGASIVQNFSIDARGAQEGVADQIERRLQAMRPQLAQDAVGAVRASSKKYPIR</sequence>
<keyword evidence="1" id="KW-0472">Membrane</keyword>
<evidence type="ECO:0000313" key="3">
    <source>
        <dbReference type="Proteomes" id="UP000199093"/>
    </source>
</evidence>
<name>A0A1G8RXZ2_9RHOB</name>